<keyword evidence="1" id="KW-0472">Membrane</keyword>
<gene>
    <name evidence="2" type="ORF">A2924_03385</name>
</gene>
<reference evidence="2 3" key="1">
    <citation type="journal article" date="2016" name="Nat. Commun.">
        <title>Thousands of microbial genomes shed light on interconnected biogeochemical processes in an aquifer system.</title>
        <authorList>
            <person name="Anantharaman K."/>
            <person name="Brown C.T."/>
            <person name="Hug L.A."/>
            <person name="Sharon I."/>
            <person name="Castelle C.J."/>
            <person name="Probst A.J."/>
            <person name="Thomas B.C."/>
            <person name="Singh A."/>
            <person name="Wilkins M.J."/>
            <person name="Karaoz U."/>
            <person name="Brodie E.L."/>
            <person name="Williams K.H."/>
            <person name="Hubbard S.S."/>
            <person name="Banfield J.F."/>
        </authorList>
    </citation>
    <scope>NUCLEOTIDE SEQUENCE [LARGE SCALE GENOMIC DNA]</scope>
</reference>
<proteinExistence type="predicted"/>
<accession>A0A1F5X1U6</accession>
<evidence type="ECO:0000313" key="3">
    <source>
        <dbReference type="Proteomes" id="UP000178046"/>
    </source>
</evidence>
<dbReference type="AlphaFoldDB" id="A0A1F5X1U6"/>
<protein>
    <submittedName>
        <fullName evidence="2">Uncharacterized protein</fullName>
    </submittedName>
</protein>
<keyword evidence="1" id="KW-0812">Transmembrane</keyword>
<organism evidence="2 3">
    <name type="scientific">Candidatus Giovannonibacteria bacterium RIFCSPLOWO2_01_FULL_44_16</name>
    <dbReference type="NCBI Taxonomy" id="1798348"/>
    <lineage>
        <taxon>Bacteria</taxon>
        <taxon>Candidatus Giovannoniibacteriota</taxon>
    </lineage>
</organism>
<sequence length="101" mass="11576">MDILILLIFPVCGALACGLFVGDTVAECEKKYQLYGAITAKDARLVFKSMFISALITKAILGVYAFPAAVVYKLWMKEDFNFRFSLPKDFWTKYFREEEQP</sequence>
<keyword evidence="1" id="KW-1133">Transmembrane helix</keyword>
<name>A0A1F5X1U6_9BACT</name>
<dbReference type="Proteomes" id="UP000178046">
    <property type="component" value="Unassembled WGS sequence"/>
</dbReference>
<evidence type="ECO:0000256" key="1">
    <source>
        <dbReference type="SAM" id="Phobius"/>
    </source>
</evidence>
<feature type="transmembrane region" description="Helical" evidence="1">
    <location>
        <begin position="50"/>
        <end position="75"/>
    </location>
</feature>
<comment type="caution">
    <text evidence="2">The sequence shown here is derived from an EMBL/GenBank/DDBJ whole genome shotgun (WGS) entry which is preliminary data.</text>
</comment>
<evidence type="ECO:0000313" key="2">
    <source>
        <dbReference type="EMBL" id="OGF81531.1"/>
    </source>
</evidence>
<dbReference type="EMBL" id="MFIA01000039">
    <property type="protein sequence ID" value="OGF81531.1"/>
    <property type="molecule type" value="Genomic_DNA"/>
</dbReference>